<dbReference type="EMBL" id="JAACXV010014584">
    <property type="protein sequence ID" value="KAF7265756.1"/>
    <property type="molecule type" value="Genomic_DNA"/>
</dbReference>
<evidence type="ECO:0000313" key="17">
    <source>
        <dbReference type="EMBL" id="KAF7265756.1"/>
    </source>
</evidence>
<evidence type="ECO:0000256" key="1">
    <source>
        <dbReference type="ARBA" id="ARBA00004123"/>
    </source>
</evidence>
<dbReference type="GO" id="GO:0140680">
    <property type="term" value="F:histone H3K36me/H3K36me2 demethylase activity"/>
    <property type="evidence" value="ECO:0007669"/>
    <property type="project" value="UniProtKB-EC"/>
</dbReference>
<keyword evidence="9 14" id="KW-0805">Transcription regulation</keyword>
<dbReference type="AlphaFoldDB" id="A0A834M301"/>
<comment type="cofactor">
    <cofactor evidence="14">
        <name>Fe(2+)</name>
        <dbReference type="ChEBI" id="CHEBI:29033"/>
    </cofactor>
    <text evidence="14">Binds 1 Fe(2+) ion per subunit.</text>
</comment>
<keyword evidence="4 14" id="KW-0479">Metal-binding</keyword>
<feature type="compositionally biased region" description="Basic and acidic residues" evidence="15">
    <location>
        <begin position="70"/>
        <end position="82"/>
    </location>
</feature>
<organism evidence="17 18">
    <name type="scientific">Rhynchophorus ferrugineus</name>
    <name type="common">Red palm weevil</name>
    <name type="synonym">Curculio ferrugineus</name>
    <dbReference type="NCBI Taxonomy" id="354439"/>
    <lineage>
        <taxon>Eukaryota</taxon>
        <taxon>Metazoa</taxon>
        <taxon>Ecdysozoa</taxon>
        <taxon>Arthropoda</taxon>
        <taxon>Hexapoda</taxon>
        <taxon>Insecta</taxon>
        <taxon>Pterygota</taxon>
        <taxon>Neoptera</taxon>
        <taxon>Endopterygota</taxon>
        <taxon>Coleoptera</taxon>
        <taxon>Polyphaga</taxon>
        <taxon>Cucujiformia</taxon>
        <taxon>Curculionidae</taxon>
        <taxon>Dryophthorinae</taxon>
        <taxon>Rhynchophorus</taxon>
    </lineage>
</organism>
<dbReference type="InterPro" id="IPR049043">
    <property type="entry name" value="WHD_RIOX1"/>
</dbReference>
<dbReference type="Gene3D" id="1.10.10.1500">
    <property type="entry name" value="JmjC domain-containing ribosomal oxygenase (ROX), dimer domain"/>
    <property type="match status" value="1"/>
</dbReference>
<evidence type="ECO:0000256" key="10">
    <source>
        <dbReference type="ARBA" id="ARBA00023163"/>
    </source>
</evidence>
<keyword evidence="5" id="KW-0156">Chromatin regulator</keyword>
<evidence type="ECO:0000256" key="8">
    <source>
        <dbReference type="ARBA" id="ARBA00023004"/>
    </source>
</evidence>
<proteinExistence type="inferred from homology"/>
<evidence type="ECO:0000256" key="3">
    <source>
        <dbReference type="ARBA" id="ARBA00022491"/>
    </source>
</evidence>
<comment type="subcellular location">
    <subcellularLocation>
        <location evidence="1 14">Nucleus</location>
    </subcellularLocation>
</comment>
<evidence type="ECO:0000256" key="2">
    <source>
        <dbReference type="ARBA" id="ARBA00010309"/>
    </source>
</evidence>
<evidence type="ECO:0000256" key="13">
    <source>
        <dbReference type="ARBA" id="ARBA00047915"/>
    </source>
</evidence>
<comment type="caution">
    <text evidence="17">The sequence shown here is derived from an EMBL/GenBank/DDBJ whole genome shotgun (WGS) entry which is preliminary data.</text>
</comment>
<dbReference type="Gene3D" id="3.90.930.40">
    <property type="match status" value="1"/>
</dbReference>
<sequence length="593" mass="68738">MDDLMPAFAVYQQKELKKRKRNREVKTKIMKERPAKKVKESVEVSDTSKKTNSKTKNIKRKKLQKKNKSQSKDSDKLSFNDASHSDEEIPTLIPIIDKLDKSNTLIRENKESKIIKSISSLNSNLNPVTQGLAVFKWILDPIKPRDFFEHYWEKDVLHIERSDRDYFRDFFSSSKLDNILREYPLHFTRNVDVVVYENDKKEVLNPEGRAVASQLWDYYSNGCSIRVLNPQTYDQHVHFVIANLQEYFGTMVGTNVYLTPPASQGFAPHFDDIEAFIIQLEGSKHWKLYKPKDEDVLTRESSINFKAKDLDTPFMEVTLNAGDVLYFPRGTIHEGHTFEENHSLHITVSVYQHTAYVDLMEHILPQALSKAAANNIEFRKGLPLHYLKQLGLVNRNEDSNKRKMIINKIKSLVNTLVDYIDVDSAADRLGKKFMHDAMPPLYSNEEAQHSSKYDGDYMKNGKVYNRFEISSDVNVRLLRYYVVRVVKEEDSYKLYYCTENAKSYHGEEEQWLEIDSALVIGIEVLQKKYPEFISVEDIPIQDEQAKLQLVSDLWERGLLVTESPLLNISSDVDSENSSIGSDDLEEIIESYSE</sequence>
<evidence type="ECO:0000313" key="18">
    <source>
        <dbReference type="Proteomes" id="UP000625711"/>
    </source>
</evidence>
<dbReference type="Pfam" id="PF21233">
    <property type="entry name" value="WHD_RIOX1"/>
    <property type="match status" value="1"/>
</dbReference>
<dbReference type="GO" id="GO:0032453">
    <property type="term" value="F:histone H3K4 demethylase activity"/>
    <property type="evidence" value="ECO:0007669"/>
    <property type="project" value="TreeGrafter"/>
</dbReference>
<dbReference type="GO" id="GO:0005506">
    <property type="term" value="F:iron ion binding"/>
    <property type="evidence" value="ECO:0007669"/>
    <property type="project" value="UniProtKB-UniRule"/>
</dbReference>
<feature type="domain" description="JmjC" evidence="16">
    <location>
        <begin position="230"/>
        <end position="367"/>
    </location>
</feature>
<reference evidence="17" key="1">
    <citation type="submission" date="2020-08" db="EMBL/GenBank/DDBJ databases">
        <title>Genome sequencing and assembly of the red palm weevil Rhynchophorus ferrugineus.</title>
        <authorList>
            <person name="Dias G.B."/>
            <person name="Bergman C.M."/>
            <person name="Manee M."/>
        </authorList>
    </citation>
    <scope>NUCLEOTIDE SEQUENCE</scope>
    <source>
        <strain evidence="17">AA-2017</strain>
        <tissue evidence="17">Whole larva</tissue>
    </source>
</reference>
<dbReference type="OrthoDB" id="425950at2759"/>
<keyword evidence="3" id="KW-0678">Repressor</keyword>
<comment type="function">
    <text evidence="12">Oxygenase that can act as both a histone lysine demethylase and a ribosomal histidine hydroxylase. Specifically demethylates 'Lys-4' (H3K4me) and 'Lys-36' (H3K36me) of histone H3, thereby playing a central role in histone code.</text>
</comment>
<dbReference type="InterPro" id="IPR039994">
    <property type="entry name" value="NO66-like"/>
</dbReference>
<dbReference type="Gene3D" id="2.60.120.650">
    <property type="entry name" value="Cupin"/>
    <property type="match status" value="1"/>
</dbReference>
<keyword evidence="6 14" id="KW-0223">Dioxygenase</keyword>
<dbReference type="PANTHER" id="PTHR13096">
    <property type="entry name" value="MINA53 MYC INDUCED NUCLEAR ANTIGEN"/>
    <property type="match status" value="1"/>
</dbReference>
<evidence type="ECO:0000256" key="5">
    <source>
        <dbReference type="ARBA" id="ARBA00022853"/>
    </source>
</evidence>
<accession>A0A834M301</accession>
<evidence type="ECO:0000256" key="15">
    <source>
        <dbReference type="SAM" id="MobiDB-lite"/>
    </source>
</evidence>
<dbReference type="SUPFAM" id="SSF51197">
    <property type="entry name" value="Clavaminate synthase-like"/>
    <property type="match status" value="1"/>
</dbReference>
<feature type="compositionally biased region" description="Basic residues" evidence="15">
    <location>
        <begin position="51"/>
        <end position="69"/>
    </location>
</feature>
<comment type="similarity">
    <text evidence="2">Belongs to the ROX family. NO66 subfamily.</text>
</comment>
<protein>
    <recommendedName>
        <fullName evidence="14">Bifunctional lysine-specific demethylase and histidyl-hydroxylase</fullName>
        <ecNumber evidence="14">1.14.11.27</ecNumber>
    </recommendedName>
</protein>
<evidence type="ECO:0000256" key="11">
    <source>
        <dbReference type="ARBA" id="ARBA00023242"/>
    </source>
</evidence>
<feature type="compositionally biased region" description="Basic and acidic residues" evidence="15">
    <location>
        <begin position="24"/>
        <end position="49"/>
    </location>
</feature>
<dbReference type="FunFam" id="1.10.10.1500:FF:000001">
    <property type="entry name" value="ribosomal oxygenase 1 isoform X1"/>
    <property type="match status" value="1"/>
</dbReference>
<keyword evidence="11 14" id="KW-0539">Nucleus</keyword>
<evidence type="ECO:0000256" key="4">
    <source>
        <dbReference type="ARBA" id="ARBA00022723"/>
    </source>
</evidence>
<evidence type="ECO:0000256" key="9">
    <source>
        <dbReference type="ARBA" id="ARBA00023015"/>
    </source>
</evidence>
<dbReference type="PANTHER" id="PTHR13096:SF8">
    <property type="entry name" value="RIBOSOMAL OXYGENASE 1"/>
    <property type="match status" value="1"/>
</dbReference>
<dbReference type="EC" id="1.14.11.27" evidence="14"/>
<feature type="region of interest" description="Disordered" evidence="15">
    <location>
        <begin position="15"/>
        <end position="82"/>
    </location>
</feature>
<evidence type="ECO:0000256" key="6">
    <source>
        <dbReference type="ARBA" id="ARBA00022964"/>
    </source>
</evidence>
<evidence type="ECO:0000256" key="14">
    <source>
        <dbReference type="RuleBase" id="RU366061"/>
    </source>
</evidence>
<evidence type="ECO:0000256" key="12">
    <source>
        <dbReference type="ARBA" id="ARBA00025670"/>
    </source>
</evidence>
<name>A0A834M301_RHYFE</name>
<keyword evidence="10 14" id="KW-0804">Transcription</keyword>
<dbReference type="Pfam" id="PF08007">
    <property type="entry name" value="JmjC_2"/>
    <property type="match status" value="1"/>
</dbReference>
<dbReference type="InterPro" id="IPR003347">
    <property type="entry name" value="JmjC_dom"/>
</dbReference>
<dbReference type="GO" id="GO:0005730">
    <property type="term" value="C:nucleolus"/>
    <property type="evidence" value="ECO:0007669"/>
    <property type="project" value="TreeGrafter"/>
</dbReference>
<dbReference type="PROSITE" id="PS51184">
    <property type="entry name" value="JMJC"/>
    <property type="match status" value="1"/>
</dbReference>
<keyword evidence="8 14" id="KW-0408">Iron</keyword>
<gene>
    <name evidence="17" type="ORF">GWI33_020836</name>
</gene>
<dbReference type="FunFam" id="3.90.930.40:FF:000001">
    <property type="entry name" value="ribosomal oxygenase 1 isoform X1"/>
    <property type="match status" value="1"/>
</dbReference>
<evidence type="ECO:0000259" key="16">
    <source>
        <dbReference type="PROSITE" id="PS51184"/>
    </source>
</evidence>
<keyword evidence="18" id="KW-1185">Reference proteome</keyword>
<evidence type="ECO:0000256" key="7">
    <source>
        <dbReference type="ARBA" id="ARBA00023002"/>
    </source>
</evidence>
<dbReference type="Proteomes" id="UP000625711">
    <property type="component" value="Unassembled WGS sequence"/>
</dbReference>
<comment type="catalytic activity">
    <reaction evidence="13 14">
        <text>N(6),N(6)-dimethyl-L-lysyl(36)-[histone H3] + 2 2-oxoglutarate + 2 O2 = L-lysyl(36)-[histone H3] + 2 formaldehyde + 2 succinate + 2 CO2</text>
        <dbReference type="Rhea" id="RHEA:42032"/>
        <dbReference type="Rhea" id="RHEA-COMP:9785"/>
        <dbReference type="Rhea" id="RHEA-COMP:9787"/>
        <dbReference type="ChEBI" id="CHEBI:15379"/>
        <dbReference type="ChEBI" id="CHEBI:16526"/>
        <dbReference type="ChEBI" id="CHEBI:16810"/>
        <dbReference type="ChEBI" id="CHEBI:16842"/>
        <dbReference type="ChEBI" id="CHEBI:29969"/>
        <dbReference type="ChEBI" id="CHEBI:30031"/>
        <dbReference type="ChEBI" id="CHEBI:61976"/>
        <dbReference type="EC" id="1.14.11.27"/>
    </reaction>
</comment>
<keyword evidence="7 14" id="KW-0560">Oxidoreductase</keyword>